<protein>
    <recommendedName>
        <fullName evidence="1">Insertion element IS150 protein InsJ-like helix-turn-helix domain-containing protein</fullName>
    </recommendedName>
</protein>
<name>X1KP79_9ZZZZ</name>
<dbReference type="SUPFAM" id="SSF46689">
    <property type="entry name" value="Homeodomain-like"/>
    <property type="match status" value="1"/>
</dbReference>
<dbReference type="InterPro" id="IPR055247">
    <property type="entry name" value="InsJ-like_HTH"/>
</dbReference>
<comment type="caution">
    <text evidence="2">The sequence shown here is derived from an EMBL/GenBank/DDBJ whole genome shotgun (WGS) entry which is preliminary data.</text>
</comment>
<evidence type="ECO:0000313" key="2">
    <source>
        <dbReference type="EMBL" id="GAH83833.1"/>
    </source>
</evidence>
<dbReference type="EMBL" id="BARU01038360">
    <property type="protein sequence ID" value="GAH83833.1"/>
    <property type="molecule type" value="Genomic_DNA"/>
</dbReference>
<evidence type="ECO:0000259" key="1">
    <source>
        <dbReference type="Pfam" id="PF13518"/>
    </source>
</evidence>
<dbReference type="InterPro" id="IPR036397">
    <property type="entry name" value="RNaseH_sf"/>
</dbReference>
<dbReference type="AlphaFoldDB" id="X1KP79"/>
<dbReference type="InterPro" id="IPR009057">
    <property type="entry name" value="Homeodomain-like_sf"/>
</dbReference>
<dbReference type="Pfam" id="PF13518">
    <property type="entry name" value="HTH_28"/>
    <property type="match status" value="1"/>
</dbReference>
<sequence length="236" mass="27780">MVKQASKLFKKAGERIMILADVKRGIITLKQASEVLNISYRQAKRLWGKFKKLGPMGLVTKRRNTPSWNKITEEVKLKIMSVKERFSDINCCHLADVLKEEGITISHETVRRVLIKNHLYLPKHKRRPRKRFEADQAGKLVQMDTSPYHWIPAIDKELQLILALDDHSRKPLVGRIVEHDTTWENMCSLREIVEKYGLFDTLYVDQDSKFKYSRTNQSLYFNYQKQPEEVDTQIHQ</sequence>
<accession>X1KP79</accession>
<feature type="domain" description="Insertion element IS150 protein InsJ-like helix-turn-helix" evidence="1">
    <location>
        <begin position="15"/>
        <end position="63"/>
    </location>
</feature>
<gene>
    <name evidence="2" type="ORF">S03H2_59643</name>
</gene>
<dbReference type="InterPro" id="IPR012337">
    <property type="entry name" value="RNaseH-like_sf"/>
</dbReference>
<proteinExistence type="predicted"/>
<organism evidence="2">
    <name type="scientific">marine sediment metagenome</name>
    <dbReference type="NCBI Taxonomy" id="412755"/>
    <lineage>
        <taxon>unclassified sequences</taxon>
        <taxon>metagenomes</taxon>
        <taxon>ecological metagenomes</taxon>
    </lineage>
</organism>
<dbReference type="SUPFAM" id="SSF53098">
    <property type="entry name" value="Ribonuclease H-like"/>
    <property type="match status" value="1"/>
</dbReference>
<dbReference type="Gene3D" id="3.30.420.10">
    <property type="entry name" value="Ribonuclease H-like superfamily/Ribonuclease H"/>
    <property type="match status" value="1"/>
</dbReference>
<reference evidence="2" key="1">
    <citation type="journal article" date="2014" name="Front. Microbiol.">
        <title>High frequency of phylogenetically diverse reductive dehalogenase-homologous genes in deep subseafloor sedimentary metagenomes.</title>
        <authorList>
            <person name="Kawai M."/>
            <person name="Futagami T."/>
            <person name="Toyoda A."/>
            <person name="Takaki Y."/>
            <person name="Nishi S."/>
            <person name="Hori S."/>
            <person name="Arai W."/>
            <person name="Tsubouchi T."/>
            <person name="Morono Y."/>
            <person name="Uchiyama I."/>
            <person name="Ito T."/>
            <person name="Fujiyama A."/>
            <person name="Inagaki F."/>
            <person name="Takami H."/>
        </authorList>
    </citation>
    <scope>NUCLEOTIDE SEQUENCE</scope>
    <source>
        <strain evidence="2">Expedition CK06-06</strain>
    </source>
</reference>
<feature type="non-terminal residue" evidence="2">
    <location>
        <position position="236"/>
    </location>
</feature>
<dbReference type="GO" id="GO:0003676">
    <property type="term" value="F:nucleic acid binding"/>
    <property type="evidence" value="ECO:0007669"/>
    <property type="project" value="InterPro"/>
</dbReference>